<dbReference type="Pfam" id="PF11367">
    <property type="entry name" value="Tail_completion_gp17"/>
    <property type="match status" value="1"/>
</dbReference>
<sequence length="120" mass="13670">MSMFSRHAELYAALKNDAALSAVITGIYDMPPDNAASPYMQVGDTQEVSDDLLNNTGAEITTTLHIWSRYAGRKEILQINNLIFAALPEWALYDGIEIIRDSAEPDWWHGVIDIRYYEYR</sequence>
<dbReference type="OrthoDB" id="5305at2"/>
<accession>A0A1B2I653</accession>
<dbReference type="GeneID" id="83058274"/>
<dbReference type="InterPro" id="IPR053745">
    <property type="entry name" value="Viral_Tail_Comp_sf"/>
</dbReference>
<dbReference type="AlphaFoldDB" id="A0A1B2I653"/>
<evidence type="ECO:0000313" key="1">
    <source>
        <dbReference type="EMBL" id="ANZ45455.1"/>
    </source>
</evidence>
<evidence type="ECO:0000313" key="2">
    <source>
        <dbReference type="Proteomes" id="UP000093044"/>
    </source>
</evidence>
<dbReference type="Gene3D" id="3.30.2000.30">
    <property type="match status" value="1"/>
</dbReference>
<dbReference type="RefSeq" id="WP_066745775.1">
    <property type="nucleotide sequence ID" value="NZ_CP016757.1"/>
</dbReference>
<dbReference type="InterPro" id="IPR021508">
    <property type="entry name" value="Gp17-like"/>
</dbReference>
<organism evidence="1 2">
    <name type="scientific">Cloacibacillus porcorum</name>
    <dbReference type="NCBI Taxonomy" id="1197717"/>
    <lineage>
        <taxon>Bacteria</taxon>
        <taxon>Thermotogati</taxon>
        <taxon>Synergistota</taxon>
        <taxon>Synergistia</taxon>
        <taxon>Synergistales</taxon>
        <taxon>Synergistaceae</taxon>
        <taxon>Cloacibacillus</taxon>
    </lineage>
</organism>
<name>A0A1B2I653_9BACT</name>
<evidence type="ECO:0008006" key="3">
    <source>
        <dbReference type="Google" id="ProtNLM"/>
    </source>
</evidence>
<dbReference type="KEGG" id="cpor:BED41_10480"/>
<proteinExistence type="predicted"/>
<protein>
    <recommendedName>
        <fullName evidence="3">DUF3168 domain-containing protein</fullName>
    </recommendedName>
</protein>
<gene>
    <name evidence="1" type="ORF">BED41_10480</name>
</gene>
<dbReference type="Proteomes" id="UP000093044">
    <property type="component" value="Chromosome"/>
</dbReference>
<keyword evidence="2" id="KW-1185">Reference proteome</keyword>
<dbReference type="EMBL" id="CP016757">
    <property type="protein sequence ID" value="ANZ45455.1"/>
    <property type="molecule type" value="Genomic_DNA"/>
</dbReference>
<reference evidence="1" key="1">
    <citation type="submission" date="2016-08" db="EMBL/GenBank/DDBJ databases">
        <title>Complete genome of Cloacibacillus porcorum.</title>
        <authorList>
            <person name="Looft T."/>
            <person name="Bayles D.O."/>
            <person name="Alt D.P."/>
        </authorList>
    </citation>
    <scope>NUCLEOTIDE SEQUENCE [LARGE SCALE GENOMIC DNA]</scope>
    <source>
        <strain evidence="1">CL-84</strain>
    </source>
</reference>
<dbReference type="STRING" id="1197717.BED41_10480"/>